<keyword evidence="2" id="KW-0812">Transmembrane</keyword>
<name>A0A8J8AZR6_9GAMM</name>
<evidence type="ECO:0000313" key="4">
    <source>
        <dbReference type="EMBL" id="MBR0562553.1"/>
    </source>
</evidence>
<reference evidence="5 6" key="1">
    <citation type="journal article" date="2021" name="Microbiol. Resour. Announc.">
        <title>Draft Genome Sequence of Coralloluteibacterium stylophorae LMG 29479T.</title>
        <authorList>
            <person name="Karlyshev A.V."/>
            <person name="Kudryashova E.B."/>
            <person name="Ariskina E.V."/>
            <person name="Conroy A.P."/>
            <person name="Abidueva E.Y."/>
        </authorList>
    </citation>
    <scope>NUCLEOTIDE SEQUENCE [LARGE SCALE GENOMIC DNA]</scope>
    <source>
        <strain evidence="5 6">LMG 29479</strain>
    </source>
</reference>
<feature type="domain" description="SPOR" evidence="3">
    <location>
        <begin position="156"/>
        <end position="236"/>
    </location>
</feature>
<dbReference type="EMBL" id="JAGQFT010000059">
    <property type="protein sequence ID" value="MBR0562553.1"/>
    <property type="molecule type" value="Genomic_DNA"/>
</dbReference>
<dbReference type="Proteomes" id="UP000675747">
    <property type="component" value="Unassembled WGS sequence"/>
</dbReference>
<feature type="transmembrane region" description="Helical" evidence="2">
    <location>
        <begin position="9"/>
        <end position="27"/>
    </location>
</feature>
<evidence type="ECO:0000256" key="1">
    <source>
        <dbReference type="SAM" id="MobiDB-lite"/>
    </source>
</evidence>
<dbReference type="Pfam" id="PF05036">
    <property type="entry name" value="SPOR"/>
    <property type="match status" value="2"/>
</dbReference>
<evidence type="ECO:0000313" key="6">
    <source>
        <dbReference type="Proteomes" id="UP000675747"/>
    </source>
</evidence>
<dbReference type="InterPro" id="IPR007730">
    <property type="entry name" value="SPOR-like_dom"/>
</dbReference>
<keyword evidence="2" id="KW-1133">Transmembrane helix</keyword>
<protein>
    <submittedName>
        <fullName evidence="4">SPOR domain-containing protein</fullName>
    </submittedName>
</protein>
<feature type="domain" description="SPOR" evidence="3">
    <location>
        <begin position="269"/>
        <end position="348"/>
    </location>
</feature>
<feature type="compositionally biased region" description="Low complexity" evidence="1">
    <location>
        <begin position="100"/>
        <end position="127"/>
    </location>
</feature>
<dbReference type="EMBL" id="JAGQFT020000003">
    <property type="protein sequence ID" value="MBS7456534.1"/>
    <property type="molecule type" value="Genomic_DNA"/>
</dbReference>
<gene>
    <name evidence="5" type="ORF">KB893_005200</name>
    <name evidence="4" type="ORF">KB893_08495</name>
</gene>
<feature type="compositionally biased region" description="Pro residues" evidence="1">
    <location>
        <begin position="131"/>
        <end position="146"/>
    </location>
</feature>
<feature type="region of interest" description="Disordered" evidence="1">
    <location>
        <begin position="62"/>
        <end position="155"/>
    </location>
</feature>
<evidence type="ECO:0000256" key="2">
    <source>
        <dbReference type="SAM" id="Phobius"/>
    </source>
</evidence>
<dbReference type="RefSeq" id="WP_211926491.1">
    <property type="nucleotide sequence ID" value="NZ_JAGQFT020000003.1"/>
</dbReference>
<comment type="caution">
    <text evidence="4">The sequence shown here is derived from an EMBL/GenBank/DDBJ whole genome shotgun (WGS) entry which is preliminary data.</text>
</comment>
<keyword evidence="2" id="KW-0472">Membrane</keyword>
<sequence>MDSALKQRLIGAAVLVALAVIFVPMLLEGPTPEDEAQDVPLTLPDAPQQGYETRELPLAPITPAGDAAAEPGAAPGTATDDGRLATVEAGGEPAPRMDGASAALPAPQPVAPAADADADAGAQAANEPDPEPTPATAPAAQPPAAPAPAAAATPTAAPDGRYAVNAGVYGNAGNARTLVAAFRQAGLPAYAEDTQWQGRAAQRVRIGPYASRAEAESVRLKVRGVRSDVPTSVIALESAPRPSGAVAAAPARTGASAPATAAPAPAPRAAPETGFAVQVAAFSSQGDANAMRDRVRGAGFSALVEDVRTERGTLYRVRVGPTAARAEAERLRSQLSQRLGLNGNVVSYP</sequence>
<accession>A0A8J8AZR6</accession>
<evidence type="ECO:0000259" key="3">
    <source>
        <dbReference type="PROSITE" id="PS51724"/>
    </source>
</evidence>
<dbReference type="PROSITE" id="PS51724">
    <property type="entry name" value="SPOR"/>
    <property type="match status" value="2"/>
</dbReference>
<keyword evidence="6" id="KW-1185">Reference proteome</keyword>
<dbReference type="GO" id="GO:0032506">
    <property type="term" value="P:cytokinetic process"/>
    <property type="evidence" value="ECO:0007669"/>
    <property type="project" value="TreeGrafter"/>
</dbReference>
<dbReference type="InterPro" id="IPR052521">
    <property type="entry name" value="Cell_div_SPOR-domain"/>
</dbReference>
<proteinExistence type="predicted"/>
<dbReference type="GO" id="GO:0032153">
    <property type="term" value="C:cell division site"/>
    <property type="evidence" value="ECO:0007669"/>
    <property type="project" value="TreeGrafter"/>
</dbReference>
<feature type="compositionally biased region" description="Low complexity" evidence="1">
    <location>
        <begin position="62"/>
        <end position="79"/>
    </location>
</feature>
<dbReference type="Gene3D" id="3.30.70.1070">
    <property type="entry name" value="Sporulation related repeat"/>
    <property type="match status" value="2"/>
</dbReference>
<dbReference type="PANTHER" id="PTHR38687:SF1">
    <property type="entry name" value="CELL DIVISION PROTEIN DEDD"/>
    <property type="match status" value="1"/>
</dbReference>
<dbReference type="InterPro" id="IPR036680">
    <property type="entry name" value="SPOR-like_sf"/>
</dbReference>
<organism evidence="4">
    <name type="scientific">Coralloluteibacterium stylophorae</name>
    <dbReference type="NCBI Taxonomy" id="1776034"/>
    <lineage>
        <taxon>Bacteria</taxon>
        <taxon>Pseudomonadati</taxon>
        <taxon>Pseudomonadota</taxon>
        <taxon>Gammaproteobacteria</taxon>
        <taxon>Lysobacterales</taxon>
        <taxon>Lysobacteraceae</taxon>
        <taxon>Coralloluteibacterium</taxon>
    </lineage>
</organism>
<dbReference type="AlphaFoldDB" id="A0A8J8AZR6"/>
<dbReference type="GO" id="GO:0042834">
    <property type="term" value="F:peptidoglycan binding"/>
    <property type="evidence" value="ECO:0007669"/>
    <property type="project" value="InterPro"/>
</dbReference>
<reference evidence="4" key="2">
    <citation type="submission" date="2021-04" db="EMBL/GenBank/DDBJ databases">
        <authorList>
            <person name="Karlyshev A.V."/>
        </authorList>
    </citation>
    <scope>NUCLEOTIDE SEQUENCE</scope>
    <source>
        <strain evidence="4">LMG 29479</strain>
    </source>
</reference>
<dbReference type="SUPFAM" id="SSF110997">
    <property type="entry name" value="Sporulation related repeat"/>
    <property type="match status" value="2"/>
</dbReference>
<evidence type="ECO:0000313" key="5">
    <source>
        <dbReference type="EMBL" id="MBS7456534.1"/>
    </source>
</evidence>
<dbReference type="PANTHER" id="PTHR38687">
    <property type="entry name" value="CELL DIVISION PROTEIN DEDD-RELATED"/>
    <property type="match status" value="1"/>
</dbReference>
<dbReference type="GO" id="GO:0030428">
    <property type="term" value="C:cell septum"/>
    <property type="evidence" value="ECO:0007669"/>
    <property type="project" value="TreeGrafter"/>
</dbReference>